<comment type="subcellular location">
    <subcellularLocation>
        <location evidence="1 9">Cell inner membrane</location>
        <topology evidence="1 9">Multi-pass membrane protein</topology>
    </subcellularLocation>
</comment>
<name>A9I3F1_BORPD</name>
<dbReference type="AlphaFoldDB" id="A9I3F1"/>
<comment type="subunit">
    <text evidence="9">The complex comprises the extracytoplasmic solute receptor protein and the two transmembrane proteins.</text>
</comment>
<evidence type="ECO:0000256" key="2">
    <source>
        <dbReference type="ARBA" id="ARBA00022448"/>
    </source>
</evidence>
<keyword evidence="6 9" id="KW-1133">Transmembrane helix</keyword>
<evidence type="ECO:0000256" key="1">
    <source>
        <dbReference type="ARBA" id="ARBA00004429"/>
    </source>
</evidence>
<dbReference type="PANTHER" id="PTHR35011">
    <property type="entry name" value="2,3-DIKETO-L-GULONATE TRAP TRANSPORTER SMALL PERMEASE PROTEIN YIAM"/>
    <property type="match status" value="1"/>
</dbReference>
<keyword evidence="12" id="KW-1185">Reference proteome</keyword>
<feature type="transmembrane region" description="Helical" evidence="9">
    <location>
        <begin position="43"/>
        <end position="61"/>
    </location>
</feature>
<gene>
    <name evidence="11" type="ordered locus">Bpet3820</name>
</gene>
<evidence type="ECO:0000256" key="5">
    <source>
        <dbReference type="ARBA" id="ARBA00022692"/>
    </source>
</evidence>
<keyword evidence="5 9" id="KW-0812">Transmembrane</keyword>
<dbReference type="GO" id="GO:0015740">
    <property type="term" value="P:C4-dicarboxylate transport"/>
    <property type="evidence" value="ECO:0007669"/>
    <property type="project" value="TreeGrafter"/>
</dbReference>
<dbReference type="GO" id="GO:0005886">
    <property type="term" value="C:plasma membrane"/>
    <property type="evidence" value="ECO:0007669"/>
    <property type="project" value="UniProtKB-SubCell"/>
</dbReference>
<feature type="domain" description="Tripartite ATP-independent periplasmic transporters DctQ component" evidence="10">
    <location>
        <begin position="19"/>
        <end position="145"/>
    </location>
</feature>
<sequence length="153" mass="16900">MRYINKIAEALIVLLFTAIVIAGTLQVFNRFVLNISLSWSEEFQKFAFIWLVFISIPVAYNRAAHLRVDTFLGLFPAAVQRALRWIIDLMWVGLGLSLIVYTSRLMQVTQHQLSPGLGISMAAVYAGMVVGGLYLVLCVGAAMLARIKAGHAS</sequence>
<feature type="transmembrane region" description="Helical" evidence="9">
    <location>
        <begin position="7"/>
        <end position="28"/>
    </location>
</feature>
<keyword evidence="4 9" id="KW-0997">Cell inner membrane</keyword>
<comment type="function">
    <text evidence="9">Part of the tripartite ATP-independent periplasmic (TRAP) transport system.</text>
</comment>
<feature type="transmembrane region" description="Helical" evidence="9">
    <location>
        <begin position="82"/>
        <end position="102"/>
    </location>
</feature>
<evidence type="ECO:0000256" key="9">
    <source>
        <dbReference type="RuleBase" id="RU369079"/>
    </source>
</evidence>
<proteinExistence type="inferred from homology"/>
<protein>
    <recommendedName>
        <fullName evidence="9">TRAP transporter small permease protein</fullName>
    </recommendedName>
</protein>
<dbReference type="EMBL" id="AM902716">
    <property type="protein sequence ID" value="CAP44165.1"/>
    <property type="molecule type" value="Genomic_DNA"/>
</dbReference>
<dbReference type="KEGG" id="bpt:Bpet3820"/>
<evidence type="ECO:0000256" key="8">
    <source>
        <dbReference type="ARBA" id="ARBA00038436"/>
    </source>
</evidence>
<dbReference type="InterPro" id="IPR007387">
    <property type="entry name" value="TRAP_DctQ"/>
</dbReference>
<dbReference type="Pfam" id="PF04290">
    <property type="entry name" value="DctQ"/>
    <property type="match status" value="1"/>
</dbReference>
<accession>A9I3F1</accession>
<dbReference type="InterPro" id="IPR055348">
    <property type="entry name" value="DctQ"/>
</dbReference>
<keyword evidence="3" id="KW-1003">Cell membrane</keyword>
<feature type="transmembrane region" description="Helical" evidence="9">
    <location>
        <begin position="122"/>
        <end position="145"/>
    </location>
</feature>
<evidence type="ECO:0000259" key="10">
    <source>
        <dbReference type="Pfam" id="PF04290"/>
    </source>
</evidence>
<dbReference type="eggNOG" id="COG3090">
    <property type="taxonomic scope" value="Bacteria"/>
</dbReference>
<dbReference type="Proteomes" id="UP000001225">
    <property type="component" value="Chromosome"/>
</dbReference>
<reference evidence="11 12" key="1">
    <citation type="journal article" date="2008" name="BMC Genomics">
        <title>The missing link: Bordetella petrii is endowed with both the metabolic versatility of environmental bacteria and virulence traits of pathogenic Bordetellae.</title>
        <authorList>
            <person name="Gross R."/>
            <person name="Guzman C.A."/>
            <person name="Sebaihia M."/>
            <person name="Martins Dos Santos V.A."/>
            <person name="Pieper D.H."/>
            <person name="Koebnik R."/>
            <person name="Lechner M."/>
            <person name="Bartels D."/>
            <person name="Buhrmester J."/>
            <person name="Choudhuri J.V."/>
            <person name="Ebensen T."/>
            <person name="Gaigalat L."/>
            <person name="Herrmann S."/>
            <person name="Khachane A.N."/>
            <person name="Larisch C."/>
            <person name="Link S."/>
            <person name="Linke B."/>
            <person name="Meyer F."/>
            <person name="Mormann S."/>
            <person name="Nakunst D."/>
            <person name="Rueckert C."/>
            <person name="Schneiker-Bekel S."/>
            <person name="Schulze K."/>
            <person name="Vorhoelter F.J."/>
            <person name="Yevsa T."/>
            <person name="Engle J.T."/>
            <person name="Goldman W.E."/>
            <person name="Puehler A."/>
            <person name="Goebel U.B."/>
            <person name="Goesmann A."/>
            <person name="Bloecker H."/>
            <person name="Kaiser O."/>
            <person name="Martinez-Arias R."/>
        </authorList>
    </citation>
    <scope>NUCLEOTIDE SEQUENCE [LARGE SCALE GENOMIC DNA]</scope>
    <source>
        <strain evidence="12">ATCC BAA-461 / DSM 12804 / CCUG 43448 / CIP 107267 / Se-1111R</strain>
    </source>
</reference>
<evidence type="ECO:0000256" key="6">
    <source>
        <dbReference type="ARBA" id="ARBA00022989"/>
    </source>
</evidence>
<dbReference type="GO" id="GO:0022857">
    <property type="term" value="F:transmembrane transporter activity"/>
    <property type="evidence" value="ECO:0007669"/>
    <property type="project" value="UniProtKB-UniRule"/>
</dbReference>
<dbReference type="STRING" id="94624.Bpet3820"/>
<evidence type="ECO:0000256" key="7">
    <source>
        <dbReference type="ARBA" id="ARBA00023136"/>
    </source>
</evidence>
<keyword evidence="2 9" id="KW-0813">Transport</keyword>
<evidence type="ECO:0000256" key="3">
    <source>
        <dbReference type="ARBA" id="ARBA00022475"/>
    </source>
</evidence>
<dbReference type="PANTHER" id="PTHR35011:SF2">
    <property type="entry name" value="2,3-DIKETO-L-GULONATE TRAP TRANSPORTER SMALL PERMEASE PROTEIN YIAM"/>
    <property type="match status" value="1"/>
</dbReference>
<comment type="similarity">
    <text evidence="8 9">Belongs to the TRAP transporter small permease family.</text>
</comment>
<evidence type="ECO:0000313" key="12">
    <source>
        <dbReference type="Proteomes" id="UP000001225"/>
    </source>
</evidence>
<evidence type="ECO:0000256" key="4">
    <source>
        <dbReference type="ARBA" id="ARBA00022519"/>
    </source>
</evidence>
<organism evidence="11 12">
    <name type="scientific">Bordetella petrii (strain ATCC BAA-461 / DSM 12804 / CCUG 43448 / CIP 107267 / Se-1111R)</name>
    <dbReference type="NCBI Taxonomy" id="340100"/>
    <lineage>
        <taxon>Bacteria</taxon>
        <taxon>Pseudomonadati</taxon>
        <taxon>Pseudomonadota</taxon>
        <taxon>Betaproteobacteria</taxon>
        <taxon>Burkholderiales</taxon>
        <taxon>Alcaligenaceae</taxon>
        <taxon>Bordetella</taxon>
    </lineage>
</organism>
<evidence type="ECO:0000313" key="11">
    <source>
        <dbReference type="EMBL" id="CAP44165.1"/>
    </source>
</evidence>
<keyword evidence="7 9" id="KW-0472">Membrane</keyword>